<reference evidence="2" key="2">
    <citation type="journal article" date="2023" name="Proc. Natl. Acad. Sci. U.S.A.">
        <title>A global phylogenomic analysis of the shiitake genus Lentinula.</title>
        <authorList>
            <person name="Sierra-Patev S."/>
            <person name="Min B."/>
            <person name="Naranjo-Ortiz M."/>
            <person name="Looney B."/>
            <person name="Konkel Z."/>
            <person name="Slot J.C."/>
            <person name="Sakamoto Y."/>
            <person name="Steenwyk J.L."/>
            <person name="Rokas A."/>
            <person name="Carro J."/>
            <person name="Camarero S."/>
            <person name="Ferreira P."/>
            <person name="Molpeceres G."/>
            <person name="Ruiz-Duenas F.J."/>
            <person name="Serrano A."/>
            <person name="Henrissat B."/>
            <person name="Drula E."/>
            <person name="Hughes K.W."/>
            <person name="Mata J.L."/>
            <person name="Ishikawa N.K."/>
            <person name="Vargas-Isla R."/>
            <person name="Ushijima S."/>
            <person name="Smith C.A."/>
            <person name="Donoghue J."/>
            <person name="Ahrendt S."/>
            <person name="Andreopoulos W."/>
            <person name="He G."/>
            <person name="LaButti K."/>
            <person name="Lipzen A."/>
            <person name="Ng V."/>
            <person name="Riley R."/>
            <person name="Sandor L."/>
            <person name="Barry K."/>
            <person name="Martinez A.T."/>
            <person name="Xiao Y."/>
            <person name="Gibbons J.G."/>
            <person name="Terashima K."/>
            <person name="Grigoriev I.V."/>
            <person name="Hibbett D."/>
        </authorList>
    </citation>
    <scope>NUCLEOTIDE SEQUENCE</scope>
    <source>
        <strain evidence="2">Sp2 HRB7682 ss15</strain>
    </source>
</reference>
<feature type="compositionally biased region" description="Polar residues" evidence="1">
    <location>
        <begin position="211"/>
        <end position="229"/>
    </location>
</feature>
<gene>
    <name evidence="2" type="ORF">C8J55DRAFT_564699</name>
</gene>
<dbReference type="Gene3D" id="1.20.5.170">
    <property type="match status" value="1"/>
</dbReference>
<dbReference type="EMBL" id="JANVFS010000036">
    <property type="protein sequence ID" value="KAJ4469117.1"/>
    <property type="molecule type" value="Genomic_DNA"/>
</dbReference>
<reference evidence="2" key="1">
    <citation type="submission" date="2022-08" db="EMBL/GenBank/DDBJ databases">
        <authorList>
            <consortium name="DOE Joint Genome Institute"/>
            <person name="Min B."/>
            <person name="Riley R."/>
            <person name="Sierra-Patev S."/>
            <person name="Naranjo-Ortiz M."/>
            <person name="Looney B."/>
            <person name="Konkel Z."/>
            <person name="Slot J.C."/>
            <person name="Sakamoto Y."/>
            <person name="Steenwyk J.L."/>
            <person name="Rokas A."/>
            <person name="Carro J."/>
            <person name="Camarero S."/>
            <person name="Ferreira P."/>
            <person name="Molpeceres G."/>
            <person name="Ruiz-Duenas F.J."/>
            <person name="Serrano A."/>
            <person name="Henrissat B."/>
            <person name="Drula E."/>
            <person name="Hughes K.W."/>
            <person name="Mata J.L."/>
            <person name="Ishikawa N.K."/>
            <person name="Vargas-Isla R."/>
            <person name="Ushijima S."/>
            <person name="Smith C.A."/>
            <person name="Ahrendt S."/>
            <person name="Andreopoulos W."/>
            <person name="He G."/>
            <person name="Labutti K."/>
            <person name="Lipzen A."/>
            <person name="Ng V."/>
            <person name="Sandor L."/>
            <person name="Barry K."/>
            <person name="Martinez A.T."/>
            <person name="Xiao Y."/>
            <person name="Gibbons J.G."/>
            <person name="Terashima K."/>
            <person name="Hibbett D.S."/>
            <person name="Grigoriev I.V."/>
        </authorList>
    </citation>
    <scope>NUCLEOTIDE SEQUENCE</scope>
    <source>
        <strain evidence="2">Sp2 HRB7682 ss15</strain>
    </source>
</reference>
<evidence type="ECO:0000313" key="3">
    <source>
        <dbReference type="Proteomes" id="UP001150238"/>
    </source>
</evidence>
<feature type="region of interest" description="Disordered" evidence="1">
    <location>
        <begin position="288"/>
        <end position="310"/>
    </location>
</feature>
<feature type="region of interest" description="Disordered" evidence="1">
    <location>
        <begin position="205"/>
        <end position="229"/>
    </location>
</feature>
<dbReference type="CDD" id="cd14688">
    <property type="entry name" value="bZIP_YAP"/>
    <property type="match status" value="1"/>
</dbReference>
<sequence length="310" mass="35062">MSSTIQPSHTSATEIKKKRKAETQAAYRARHAKYISALEKTVAHLESMSSLLQYRWEKAENEAEGFQRENFKLKEALELKQRVSSKRGRGLETKVLSYVPPPSPSFLTRDFTRLASPHSSVSLPCPFDHSHPACSLTHPRSELSPTRSMSCHHLTYASSLATPYDAHPLLSFTDKNIHIPQESSDRRRRFNDCVARLDIHRGVSDTKAGSLRSNTDANRSTASECSSWRSSHSYSNKYETFPLHTVAPTPHDRSPESDIVFSSGLLDVIRNSAFGSTKRRKVEIFRADSPKQPMQEMTEDNEHLLRSQHS</sequence>
<evidence type="ECO:0000313" key="2">
    <source>
        <dbReference type="EMBL" id="KAJ4469117.1"/>
    </source>
</evidence>
<protein>
    <recommendedName>
        <fullName evidence="4">BZIP domain-containing protein</fullName>
    </recommendedName>
</protein>
<evidence type="ECO:0000256" key="1">
    <source>
        <dbReference type="SAM" id="MobiDB-lite"/>
    </source>
</evidence>
<name>A0A9W9DG62_9AGAR</name>
<feature type="compositionally biased region" description="Polar residues" evidence="1">
    <location>
        <begin position="1"/>
        <end position="13"/>
    </location>
</feature>
<feature type="compositionally biased region" description="Basic and acidic residues" evidence="1">
    <location>
        <begin position="300"/>
        <end position="310"/>
    </location>
</feature>
<dbReference type="Proteomes" id="UP001150238">
    <property type="component" value="Unassembled WGS sequence"/>
</dbReference>
<accession>A0A9W9DG62</accession>
<dbReference type="AlphaFoldDB" id="A0A9W9DG62"/>
<proteinExistence type="predicted"/>
<evidence type="ECO:0008006" key="4">
    <source>
        <dbReference type="Google" id="ProtNLM"/>
    </source>
</evidence>
<organism evidence="2 3">
    <name type="scientific">Lentinula lateritia</name>
    <dbReference type="NCBI Taxonomy" id="40482"/>
    <lineage>
        <taxon>Eukaryota</taxon>
        <taxon>Fungi</taxon>
        <taxon>Dikarya</taxon>
        <taxon>Basidiomycota</taxon>
        <taxon>Agaricomycotina</taxon>
        <taxon>Agaricomycetes</taxon>
        <taxon>Agaricomycetidae</taxon>
        <taxon>Agaricales</taxon>
        <taxon>Marasmiineae</taxon>
        <taxon>Omphalotaceae</taxon>
        <taxon>Lentinula</taxon>
    </lineage>
</organism>
<feature type="region of interest" description="Disordered" evidence="1">
    <location>
        <begin position="1"/>
        <end position="23"/>
    </location>
</feature>
<comment type="caution">
    <text evidence="2">The sequence shown here is derived from an EMBL/GenBank/DDBJ whole genome shotgun (WGS) entry which is preliminary data.</text>
</comment>